<feature type="transmembrane region" description="Helical" evidence="1">
    <location>
        <begin position="113"/>
        <end position="131"/>
    </location>
</feature>
<keyword evidence="1" id="KW-1133">Transmembrane helix</keyword>
<reference evidence="3" key="1">
    <citation type="journal article" date="2019" name="Int. J. Syst. Evol. Microbiol.">
        <title>The Global Catalogue of Microorganisms (GCM) 10K type strain sequencing project: providing services to taxonomists for standard genome sequencing and annotation.</title>
        <authorList>
            <consortium name="The Broad Institute Genomics Platform"/>
            <consortium name="The Broad Institute Genome Sequencing Center for Infectious Disease"/>
            <person name="Wu L."/>
            <person name="Ma J."/>
        </authorList>
    </citation>
    <scope>NUCLEOTIDE SEQUENCE [LARGE SCALE GENOMIC DNA]</scope>
    <source>
        <strain evidence="3">CCUG 43111</strain>
    </source>
</reference>
<dbReference type="InterPro" id="IPR021359">
    <property type="entry name" value="DUF2812"/>
</dbReference>
<dbReference type="RefSeq" id="WP_379752022.1">
    <property type="nucleotide sequence ID" value="NZ_JBHSMR010000008.1"/>
</dbReference>
<keyword evidence="3" id="KW-1185">Reference proteome</keyword>
<evidence type="ECO:0000313" key="3">
    <source>
        <dbReference type="Proteomes" id="UP001596101"/>
    </source>
</evidence>
<evidence type="ECO:0000313" key="2">
    <source>
        <dbReference type="EMBL" id="MFC5477381.1"/>
    </source>
</evidence>
<name>A0ABW0MKG1_9BURK</name>
<proteinExistence type="predicted"/>
<dbReference type="Pfam" id="PF11193">
    <property type="entry name" value="DUF2812"/>
    <property type="match status" value="1"/>
</dbReference>
<comment type="caution">
    <text evidence="2">The sequence shown here is derived from an EMBL/GenBank/DDBJ whole genome shotgun (WGS) entry which is preliminary data.</text>
</comment>
<protein>
    <submittedName>
        <fullName evidence="2">DUF2812 domain-containing protein</fullName>
    </submittedName>
</protein>
<gene>
    <name evidence="2" type="ORF">ACFPQ5_04220</name>
</gene>
<organism evidence="2 3">
    <name type="scientific">Massilia suwonensis</name>
    <dbReference type="NCBI Taxonomy" id="648895"/>
    <lineage>
        <taxon>Bacteria</taxon>
        <taxon>Pseudomonadati</taxon>
        <taxon>Pseudomonadota</taxon>
        <taxon>Betaproteobacteria</taxon>
        <taxon>Burkholderiales</taxon>
        <taxon>Oxalobacteraceae</taxon>
        <taxon>Telluria group</taxon>
        <taxon>Massilia</taxon>
    </lineage>
</organism>
<dbReference type="EMBL" id="JBHSMR010000008">
    <property type="protein sequence ID" value="MFC5477381.1"/>
    <property type="molecule type" value="Genomic_DNA"/>
</dbReference>
<dbReference type="Proteomes" id="UP001596101">
    <property type="component" value="Unassembled WGS sequence"/>
</dbReference>
<sequence>MNKETVTRFKFFWAHQDREQEAWLRAMAQQGLYLENVTPLCVWTFRRGAPRDLVYRVDFGQADDGFSQLMEDAGWKLATTCTGWYYWCTPATQGREPEIFTDRASKIQKFQRLLLMLVCSAVPAFMLLITTDKGSLASKLSTFSLVLISSIYLVYFLVLAYTVLRLLLRIREERAPESA</sequence>
<keyword evidence="1" id="KW-0812">Transmembrane</keyword>
<accession>A0ABW0MKG1</accession>
<evidence type="ECO:0000256" key="1">
    <source>
        <dbReference type="SAM" id="Phobius"/>
    </source>
</evidence>
<keyword evidence="1" id="KW-0472">Membrane</keyword>
<feature type="transmembrane region" description="Helical" evidence="1">
    <location>
        <begin position="143"/>
        <end position="164"/>
    </location>
</feature>